<dbReference type="Proteomes" id="UP001527090">
    <property type="component" value="Unassembled WGS sequence"/>
</dbReference>
<evidence type="ECO:0000256" key="2">
    <source>
        <dbReference type="ARBA" id="ARBA00022679"/>
    </source>
</evidence>
<evidence type="ECO:0000313" key="5">
    <source>
        <dbReference type="Proteomes" id="UP001527090"/>
    </source>
</evidence>
<dbReference type="InterPro" id="IPR050426">
    <property type="entry name" value="Glycosyltransferase_28"/>
</dbReference>
<keyword evidence="5" id="KW-1185">Reference proteome</keyword>
<evidence type="ECO:0000256" key="1">
    <source>
        <dbReference type="ARBA" id="ARBA00009995"/>
    </source>
</evidence>
<dbReference type="SUPFAM" id="SSF53756">
    <property type="entry name" value="UDP-Glycosyltransferase/glycogen phosphorylase"/>
    <property type="match status" value="1"/>
</dbReference>
<evidence type="ECO:0000259" key="3">
    <source>
        <dbReference type="Pfam" id="PF06722"/>
    </source>
</evidence>
<dbReference type="NCBIfam" id="TIGR01426">
    <property type="entry name" value="MGT"/>
    <property type="match status" value="1"/>
</dbReference>
<feature type="domain" description="Erythromycin biosynthesis protein CIII-like C-terminal" evidence="3">
    <location>
        <begin position="273"/>
        <end position="390"/>
    </location>
</feature>
<dbReference type="Pfam" id="PF06722">
    <property type="entry name" value="EryCIII-like_C"/>
    <property type="match status" value="1"/>
</dbReference>
<sequence length="416" mass="47805">MPRAVYFSVDLHGHVNPTLGLIKSLVDRGVEIYYYSCEKFRHRIEDTGAIFRSYEGLLGFGTYDGHGLDTFLVFADFILSKSQIIVTHFMEEIRDLEPNYIIHDSFCHWGKVFAELLGVPGISVIANFPYIDEMADIDPTFFMQHVVRASDDPICRRFNNPKEIYSNLMHKLARIIEHKYGMQEINIINDVFCSKEELNILFTSRCFQLHADAFSDQYLFAGYSIYPRVEHVDFPYEKLDPNKPLIYIAFGTIYNELLHIYKSCFEAFKNSEQQVVLSVGDKIDLNDLGEIPNHFIVRSYVPQLEILKRSSVFISHGGANSIYESICFHVPLVVVPQVFDEFMGAMMVEEAGAGIYIRNREADEVQLREGVKRILNDSQYKLNCKRIHESFVDTGGIANAVDEIINYTSKFSIISQ</sequence>
<dbReference type="PANTHER" id="PTHR48050">
    <property type="entry name" value="STEROL 3-BETA-GLUCOSYLTRANSFERASE"/>
    <property type="match status" value="1"/>
</dbReference>
<dbReference type="InterPro" id="IPR010610">
    <property type="entry name" value="EryCIII-like_C"/>
</dbReference>
<gene>
    <name evidence="4" type="ORF">M5X04_13095</name>
</gene>
<comment type="similarity">
    <text evidence="1">Belongs to the UDP-glycosyltransferase family.</text>
</comment>
<dbReference type="InterPro" id="IPR002213">
    <property type="entry name" value="UDP_glucos_trans"/>
</dbReference>
<protein>
    <recommendedName>
        <fullName evidence="3">Erythromycin biosynthesis protein CIII-like C-terminal domain-containing protein</fullName>
    </recommendedName>
</protein>
<dbReference type="CDD" id="cd03784">
    <property type="entry name" value="GT1_Gtf-like"/>
    <property type="match status" value="1"/>
</dbReference>
<keyword evidence="2" id="KW-0808">Transferase</keyword>
<dbReference type="EMBL" id="JAMDLY010000011">
    <property type="protein sequence ID" value="MCY9530254.1"/>
    <property type="molecule type" value="Genomic_DNA"/>
</dbReference>
<comment type="caution">
    <text evidence="4">The sequence shown here is derived from an EMBL/GenBank/DDBJ whole genome shotgun (WGS) entry which is preliminary data.</text>
</comment>
<proteinExistence type="inferred from homology"/>
<evidence type="ECO:0000313" key="4">
    <source>
        <dbReference type="EMBL" id="MCY9530254.1"/>
    </source>
</evidence>
<dbReference type="Gene3D" id="3.40.50.2000">
    <property type="entry name" value="Glycogen Phosphorylase B"/>
    <property type="match status" value="2"/>
</dbReference>
<accession>A0ABT4E950</accession>
<reference evidence="4 5" key="1">
    <citation type="submission" date="2022-05" db="EMBL/GenBank/DDBJ databases">
        <title>Genome Sequencing of Bee-Associated Microbes.</title>
        <authorList>
            <person name="Dunlap C."/>
        </authorList>
    </citation>
    <scope>NUCLEOTIDE SEQUENCE [LARGE SCALE GENOMIC DNA]</scope>
    <source>
        <strain evidence="4 5">NRRL NRS-750</strain>
    </source>
</reference>
<organism evidence="4 5">
    <name type="scientific">Paenibacillus alvei</name>
    <name type="common">Bacillus alvei</name>
    <dbReference type="NCBI Taxonomy" id="44250"/>
    <lineage>
        <taxon>Bacteria</taxon>
        <taxon>Bacillati</taxon>
        <taxon>Bacillota</taxon>
        <taxon>Bacilli</taxon>
        <taxon>Bacillales</taxon>
        <taxon>Paenibacillaceae</taxon>
        <taxon>Paenibacillus</taxon>
    </lineage>
</organism>
<dbReference type="PANTHER" id="PTHR48050:SF13">
    <property type="entry name" value="STEROL 3-BETA-GLUCOSYLTRANSFERASE UGT80A2"/>
    <property type="match status" value="1"/>
</dbReference>
<dbReference type="RefSeq" id="WP_028532791.1">
    <property type="nucleotide sequence ID" value="NZ_JAMDLY010000011.1"/>
</dbReference>
<dbReference type="InterPro" id="IPR006326">
    <property type="entry name" value="UDPGT_MGT-like"/>
</dbReference>
<name>A0ABT4E950_PAEAL</name>